<dbReference type="GO" id="GO:0016973">
    <property type="term" value="P:poly(A)+ mRNA export from nucleus"/>
    <property type="evidence" value="ECO:0007669"/>
    <property type="project" value="TreeGrafter"/>
</dbReference>
<dbReference type="GO" id="GO:0031080">
    <property type="term" value="C:nuclear pore outer ring"/>
    <property type="evidence" value="ECO:0007669"/>
    <property type="project" value="TreeGrafter"/>
</dbReference>
<evidence type="ECO:0000256" key="2">
    <source>
        <dbReference type="ARBA" id="ARBA00022448"/>
    </source>
</evidence>
<keyword evidence="4" id="KW-0653">Protein transport</keyword>
<protein>
    <submittedName>
        <fullName evidence="9">Nucleoporin Nup133/Nup155-like C-terminal domain-containing protein</fullName>
    </submittedName>
</protein>
<evidence type="ECO:0000256" key="3">
    <source>
        <dbReference type="ARBA" id="ARBA00022816"/>
    </source>
</evidence>
<sequence length="503" mass="56692">ALTEYAEKLECCIELHGATKQKLPACLDDAMRSALQRRREHVPPSLTVQDVFFRRVSLFETVLLGLVEYEQHAITQLATSVERTALIHQVGELLLTVVDTIRKRRLSSGAETEGETEWTTSDQVVKPLTAHIDLCAEYSSECGSDRRLRSQLLAHAVELVDFVLTEQSDSCNDSPLILKLMSLNEDARAIQLAERHRDFPALIRLSERLPKTTRDAQIAEWKIKFADDNFADLIYKWYLNSGQQTRLLSERTGDVDEFLAPHPEISWIRDINKNKFDKASQTLVSLALREQHSAAKKKTLLSLAKLCALASDNQDSAVIAETNEHLQVIEHQQRIPKHVITNAGLPEDPDAVKPLTPAQIVELSLADPDADEWTFARVLDLVLSMQTAVGHIDNSIQIDRIKLNIWLEALLKDDWAAIVKSEEVEELARNSCFFRTVAAVLKAEYDEDQTLTLLPDTEQLLGAANRLGQLCTNATFQYVIRAGEETYRRHLRTRAADNSMDVA</sequence>
<dbReference type="Pfam" id="PF03177">
    <property type="entry name" value="Nucleoporin_C"/>
    <property type="match status" value="1"/>
</dbReference>
<dbReference type="Proteomes" id="UP000887566">
    <property type="component" value="Unplaced"/>
</dbReference>
<evidence type="ECO:0000256" key="4">
    <source>
        <dbReference type="ARBA" id="ARBA00022927"/>
    </source>
</evidence>
<dbReference type="WBParaSite" id="PSAMB.scaffold6698size8953.g29037.t1">
    <property type="protein sequence ID" value="PSAMB.scaffold6698size8953.g29037.t1"/>
    <property type="gene ID" value="PSAMB.scaffold6698size8953.g29037"/>
</dbReference>
<keyword evidence="5" id="KW-0811">Translocation</keyword>
<dbReference type="GO" id="GO:0017056">
    <property type="term" value="F:structural constituent of nuclear pore"/>
    <property type="evidence" value="ECO:0007669"/>
    <property type="project" value="InterPro"/>
</dbReference>
<dbReference type="InterPro" id="IPR007187">
    <property type="entry name" value="Nucleoporin_Nup133/Nup155_C"/>
</dbReference>
<dbReference type="PANTHER" id="PTHR13405">
    <property type="entry name" value="NUCLEAR PORE COMPLEX PROTEIN NUP133"/>
    <property type="match status" value="1"/>
</dbReference>
<proteinExistence type="predicted"/>
<name>A0A914X746_9BILA</name>
<dbReference type="Gene3D" id="1.20.58.1380">
    <property type="match status" value="1"/>
</dbReference>
<dbReference type="GO" id="GO:0006606">
    <property type="term" value="P:protein import into nucleus"/>
    <property type="evidence" value="ECO:0007669"/>
    <property type="project" value="TreeGrafter"/>
</dbReference>
<organism evidence="8 9">
    <name type="scientific">Plectus sambesii</name>
    <dbReference type="NCBI Taxonomy" id="2011161"/>
    <lineage>
        <taxon>Eukaryota</taxon>
        <taxon>Metazoa</taxon>
        <taxon>Ecdysozoa</taxon>
        <taxon>Nematoda</taxon>
        <taxon>Chromadorea</taxon>
        <taxon>Plectida</taxon>
        <taxon>Plectina</taxon>
        <taxon>Plectoidea</taxon>
        <taxon>Plectidae</taxon>
        <taxon>Plectus</taxon>
    </lineage>
</organism>
<dbReference type="GO" id="GO:0000972">
    <property type="term" value="P:transcription-dependent tethering of RNA polymerase II gene DNA at nuclear periphery"/>
    <property type="evidence" value="ECO:0007669"/>
    <property type="project" value="TreeGrafter"/>
</dbReference>
<evidence type="ECO:0000256" key="6">
    <source>
        <dbReference type="ARBA" id="ARBA00023242"/>
    </source>
</evidence>
<evidence type="ECO:0000256" key="1">
    <source>
        <dbReference type="ARBA" id="ARBA00004259"/>
    </source>
</evidence>
<reference evidence="9" key="1">
    <citation type="submission" date="2022-11" db="UniProtKB">
        <authorList>
            <consortium name="WormBaseParasite"/>
        </authorList>
    </citation>
    <scope>IDENTIFICATION</scope>
</reference>
<evidence type="ECO:0000259" key="7">
    <source>
        <dbReference type="Pfam" id="PF03177"/>
    </source>
</evidence>
<evidence type="ECO:0000313" key="9">
    <source>
        <dbReference type="WBParaSite" id="PSAMB.scaffold6698size8953.g29037.t1"/>
    </source>
</evidence>
<keyword evidence="2" id="KW-0813">Transport</keyword>
<evidence type="ECO:0000256" key="5">
    <source>
        <dbReference type="ARBA" id="ARBA00023010"/>
    </source>
</evidence>
<dbReference type="PANTHER" id="PTHR13405:SF11">
    <property type="entry name" value="NUCLEAR PORE COMPLEX PROTEIN NUP133"/>
    <property type="match status" value="1"/>
</dbReference>
<dbReference type="AlphaFoldDB" id="A0A914X746"/>
<dbReference type="Gene3D" id="1.25.40.700">
    <property type="match status" value="1"/>
</dbReference>
<feature type="domain" description="Nucleoporin Nup133/Nup155-like C-terminal" evidence="7">
    <location>
        <begin position="188"/>
        <end position="348"/>
    </location>
</feature>
<accession>A0A914X746</accession>
<dbReference type="InterPro" id="IPR037624">
    <property type="entry name" value="Nup133-like"/>
</dbReference>
<evidence type="ECO:0000313" key="8">
    <source>
        <dbReference type="Proteomes" id="UP000887566"/>
    </source>
</evidence>
<comment type="subcellular location">
    <subcellularLocation>
        <location evidence="1">Nucleus envelope</location>
    </subcellularLocation>
</comment>
<keyword evidence="3" id="KW-0509">mRNA transport</keyword>
<keyword evidence="8" id="KW-1185">Reference proteome</keyword>
<keyword evidence="6" id="KW-0539">Nucleus</keyword>